<evidence type="ECO:0000313" key="2">
    <source>
        <dbReference type="EMBL" id="KAG2096756.1"/>
    </source>
</evidence>
<proteinExistence type="predicted"/>
<dbReference type="OrthoDB" id="2688102at2759"/>
<dbReference type="Proteomes" id="UP000823399">
    <property type="component" value="Unassembled WGS sequence"/>
</dbReference>
<evidence type="ECO:0000313" key="3">
    <source>
        <dbReference type="Proteomes" id="UP000823399"/>
    </source>
</evidence>
<evidence type="ECO:0000256" key="1">
    <source>
        <dbReference type="SAM" id="MobiDB-lite"/>
    </source>
</evidence>
<comment type="caution">
    <text evidence="2">The sequence shown here is derived from an EMBL/GenBank/DDBJ whole genome shotgun (WGS) entry which is preliminary data.</text>
</comment>
<gene>
    <name evidence="2" type="ORF">F5147DRAFT_778261</name>
</gene>
<name>A0A9P7EYZ7_9AGAM</name>
<dbReference type="GeneID" id="64704360"/>
<reference evidence="2" key="1">
    <citation type="journal article" date="2020" name="New Phytol.">
        <title>Comparative genomics reveals dynamic genome evolution in host specialist ectomycorrhizal fungi.</title>
        <authorList>
            <person name="Lofgren L.A."/>
            <person name="Nguyen N.H."/>
            <person name="Vilgalys R."/>
            <person name="Ruytinx J."/>
            <person name="Liao H.L."/>
            <person name="Branco S."/>
            <person name="Kuo A."/>
            <person name="LaButti K."/>
            <person name="Lipzen A."/>
            <person name="Andreopoulos W."/>
            <person name="Pangilinan J."/>
            <person name="Riley R."/>
            <person name="Hundley H."/>
            <person name="Na H."/>
            <person name="Barry K."/>
            <person name="Grigoriev I.V."/>
            <person name="Stajich J.E."/>
            <person name="Kennedy P.G."/>
        </authorList>
    </citation>
    <scope>NUCLEOTIDE SEQUENCE</scope>
    <source>
        <strain evidence="2">FC423</strain>
    </source>
</reference>
<keyword evidence="3" id="KW-1185">Reference proteome</keyword>
<protein>
    <submittedName>
        <fullName evidence="2">Uncharacterized protein</fullName>
    </submittedName>
</protein>
<dbReference type="AlphaFoldDB" id="A0A9P7EYZ7"/>
<accession>A0A9P7EYZ7</accession>
<feature type="region of interest" description="Disordered" evidence="1">
    <location>
        <begin position="17"/>
        <end position="38"/>
    </location>
</feature>
<dbReference type="EMBL" id="JABBWM010000068">
    <property type="protein sequence ID" value="KAG2096756.1"/>
    <property type="molecule type" value="Genomic_DNA"/>
</dbReference>
<organism evidence="2 3">
    <name type="scientific">Suillus discolor</name>
    <dbReference type="NCBI Taxonomy" id="1912936"/>
    <lineage>
        <taxon>Eukaryota</taxon>
        <taxon>Fungi</taxon>
        <taxon>Dikarya</taxon>
        <taxon>Basidiomycota</taxon>
        <taxon>Agaricomycotina</taxon>
        <taxon>Agaricomycetes</taxon>
        <taxon>Agaricomycetidae</taxon>
        <taxon>Boletales</taxon>
        <taxon>Suillineae</taxon>
        <taxon>Suillaceae</taxon>
        <taxon>Suillus</taxon>
    </lineage>
</organism>
<sequence>MDSVGRRTVVTIDPEDQEAITAENSARSKRNAAREAKQCDPDFIEEISDDESFFDEPTPQPFTPLPLPFPGNKITRAFSFLNSLTPNTAKRVVGVLSSTNMSSSVMTPSISTSTSTTNTLVFKDSDTVIMKTADTGTEIPRPIINLTKAKIHVPLTLLTLASLRKIHLDPSCVKMKKGLVLDNPKMSVMDTSTFPAESTLPADCFYEAYSNFLKMMAIVADEATIRHFVEHRDFCLSRCRDSFLARLGETVFTLPYVGTL</sequence>
<dbReference type="RefSeq" id="XP_041288348.1">
    <property type="nucleotide sequence ID" value="XM_041442101.1"/>
</dbReference>